<dbReference type="RefSeq" id="WP_049709480.1">
    <property type="nucleotide sequence ID" value="NZ_CP011507.1"/>
</dbReference>
<keyword evidence="1" id="KW-0472">Membrane</keyword>
<dbReference type="KEGG" id="ptv:AA957_06630"/>
<organism evidence="2 3">
    <name type="scientific">Pseudomonas trivialis</name>
    <dbReference type="NCBI Taxonomy" id="200450"/>
    <lineage>
        <taxon>Bacteria</taxon>
        <taxon>Pseudomonadati</taxon>
        <taxon>Pseudomonadota</taxon>
        <taxon>Gammaproteobacteria</taxon>
        <taxon>Pseudomonadales</taxon>
        <taxon>Pseudomonadaceae</taxon>
        <taxon>Pseudomonas</taxon>
    </lineage>
</organism>
<dbReference type="EMBL" id="CP011507">
    <property type="protein sequence ID" value="AKS05787.1"/>
    <property type="molecule type" value="Genomic_DNA"/>
</dbReference>
<dbReference type="AlphaFoldDB" id="A0A0H5ANQ6"/>
<dbReference type="OrthoDB" id="7028216at2"/>
<evidence type="ECO:0000313" key="3">
    <source>
        <dbReference type="Proteomes" id="UP000036608"/>
    </source>
</evidence>
<dbReference type="Proteomes" id="UP000036608">
    <property type="component" value="Chromosome"/>
</dbReference>
<proteinExistence type="predicted"/>
<gene>
    <name evidence="2" type="ORF">AA957_06630</name>
</gene>
<protein>
    <submittedName>
        <fullName evidence="2">Uncharacterized protein</fullName>
    </submittedName>
</protein>
<evidence type="ECO:0000313" key="2">
    <source>
        <dbReference type="EMBL" id="AKS05787.1"/>
    </source>
</evidence>
<keyword evidence="1" id="KW-0812">Transmembrane</keyword>
<sequence>MLVILASAIVLAGFCIWVIQLIANPTARTLLRVFVGLCLAAMVAYVVLASGFPISLLVS</sequence>
<evidence type="ECO:0000256" key="1">
    <source>
        <dbReference type="SAM" id="Phobius"/>
    </source>
</evidence>
<reference evidence="2 3" key="1">
    <citation type="journal article" date="2015" name="Genome Announc.">
        <title>Complete Genome Sequence of the Rhizobacterium Pseudomonas trivialis Strain IHBB745 with Multiple Plant Growth-Promoting Activities and Tolerance to Desiccation and Alkalinity.</title>
        <authorList>
            <person name="Gulati A."/>
            <person name="Swarnkar M.K."/>
            <person name="Vyas P."/>
            <person name="Rahi P."/>
            <person name="Thakur R."/>
            <person name="Thakur N."/>
            <person name="Singh A.K."/>
        </authorList>
    </citation>
    <scope>NUCLEOTIDE SEQUENCE [LARGE SCALE GENOMIC DNA]</scope>
    <source>
        <strain evidence="3">745</strain>
    </source>
</reference>
<feature type="transmembrane region" description="Helical" evidence="1">
    <location>
        <begin position="33"/>
        <end position="58"/>
    </location>
</feature>
<name>A0A0H5ANQ6_9PSED</name>
<accession>A0A0H5ANQ6</accession>
<reference evidence="3" key="2">
    <citation type="submission" date="2015-05" db="EMBL/GenBank/DDBJ databases">
        <authorList>
            <person name="Swarnkar M.K."/>
            <person name="Vyas P."/>
            <person name="Rahi P."/>
            <person name="Thakur R."/>
            <person name="Thakur N."/>
            <person name="Singh A.K."/>
            <person name="Gulati A."/>
        </authorList>
    </citation>
    <scope>NUCLEOTIDE SEQUENCE [LARGE SCALE GENOMIC DNA]</scope>
    <source>
        <strain evidence="3">745</strain>
    </source>
</reference>
<keyword evidence="1" id="KW-1133">Transmembrane helix</keyword>